<dbReference type="SUPFAM" id="SSF46565">
    <property type="entry name" value="Chaperone J-domain"/>
    <property type="match status" value="1"/>
</dbReference>
<evidence type="ECO:0000256" key="1">
    <source>
        <dbReference type="ARBA" id="ARBA00022705"/>
    </source>
</evidence>
<proteinExistence type="predicted"/>
<dbReference type="EMBL" id="AFVQ02000083">
    <property type="protein sequence ID" value="KLI02640.1"/>
    <property type="molecule type" value="Genomic_DNA"/>
</dbReference>
<dbReference type="SMART" id="SM00271">
    <property type="entry name" value="DnaJ"/>
    <property type="match status" value="1"/>
</dbReference>
<feature type="transmembrane region" description="Helical" evidence="3">
    <location>
        <begin position="22"/>
        <end position="43"/>
    </location>
</feature>
<name>A0A0U1QPB4_9BACL</name>
<dbReference type="Gene3D" id="1.10.3680.10">
    <property type="entry name" value="TerB-like"/>
    <property type="match status" value="1"/>
</dbReference>
<dbReference type="AlphaFoldDB" id="A0A0U1QPB4"/>
<dbReference type="InterPro" id="IPR029024">
    <property type="entry name" value="TerB-like"/>
</dbReference>
<gene>
    <name evidence="5" type="ORF">SINU_06920</name>
</gene>
<keyword evidence="6" id="KW-1185">Reference proteome</keyword>
<dbReference type="Pfam" id="PF00226">
    <property type="entry name" value="DnaJ"/>
    <property type="match status" value="1"/>
</dbReference>
<dbReference type="RefSeq" id="WP_029548160.1">
    <property type="nucleotide sequence ID" value="NZ_AFVQ02000083.1"/>
</dbReference>
<keyword evidence="3" id="KW-0812">Transmembrane</keyword>
<keyword evidence="3" id="KW-0472">Membrane</keyword>
<dbReference type="STRING" id="1069536.SINU_06920"/>
<dbReference type="Pfam" id="PF05099">
    <property type="entry name" value="TerB"/>
    <property type="match status" value="1"/>
</dbReference>
<evidence type="ECO:0000313" key="5">
    <source>
        <dbReference type="EMBL" id="KLI02640.1"/>
    </source>
</evidence>
<reference evidence="5 6" key="1">
    <citation type="journal article" date="2011" name="J. Bacteriol.">
        <title>Draft genome sequence of Sporolactobacillus inulinus strain CASD, an efficient D-lactic acid-producing bacterium with high-concentration lactate tolerance capability.</title>
        <authorList>
            <person name="Yu B."/>
            <person name="Su F."/>
            <person name="Wang L."/>
            <person name="Xu K."/>
            <person name="Zhao B."/>
            <person name="Xu P."/>
        </authorList>
    </citation>
    <scope>NUCLEOTIDE SEQUENCE [LARGE SCALE GENOMIC DNA]</scope>
    <source>
        <strain evidence="5 6">CASD</strain>
    </source>
</reference>
<keyword evidence="2" id="KW-0346">Stress response</keyword>
<dbReference type="GO" id="GO:0006412">
    <property type="term" value="P:translation"/>
    <property type="evidence" value="ECO:0007669"/>
    <property type="project" value="InterPro"/>
</dbReference>
<evidence type="ECO:0000256" key="2">
    <source>
        <dbReference type="ARBA" id="ARBA00023016"/>
    </source>
</evidence>
<organism evidence="5 6">
    <name type="scientific">Sporolactobacillus inulinus CASD</name>
    <dbReference type="NCBI Taxonomy" id="1069536"/>
    <lineage>
        <taxon>Bacteria</taxon>
        <taxon>Bacillati</taxon>
        <taxon>Bacillota</taxon>
        <taxon>Bacilli</taxon>
        <taxon>Bacillales</taxon>
        <taxon>Sporolactobacillaceae</taxon>
        <taxon>Sporolactobacillus</taxon>
    </lineage>
</organism>
<dbReference type="InterPro" id="IPR007791">
    <property type="entry name" value="DjlA_N"/>
</dbReference>
<dbReference type="CDD" id="cd06257">
    <property type="entry name" value="DnaJ"/>
    <property type="match status" value="1"/>
</dbReference>
<evidence type="ECO:0000256" key="3">
    <source>
        <dbReference type="SAM" id="Phobius"/>
    </source>
</evidence>
<dbReference type="SUPFAM" id="SSF57829">
    <property type="entry name" value="Zn-binding ribosomal proteins"/>
    <property type="match status" value="1"/>
</dbReference>
<dbReference type="Gene3D" id="1.10.287.110">
    <property type="entry name" value="DnaJ domain"/>
    <property type="match status" value="1"/>
</dbReference>
<dbReference type="PRINTS" id="PR00625">
    <property type="entry name" value="JDOMAIN"/>
</dbReference>
<accession>A0A0U1QPB4</accession>
<dbReference type="InterPro" id="IPR036869">
    <property type="entry name" value="J_dom_sf"/>
</dbReference>
<evidence type="ECO:0000313" key="6">
    <source>
        <dbReference type="Proteomes" id="UP000035553"/>
    </source>
</evidence>
<dbReference type="GO" id="GO:0006260">
    <property type="term" value="P:DNA replication"/>
    <property type="evidence" value="ECO:0007669"/>
    <property type="project" value="UniProtKB-KW"/>
</dbReference>
<dbReference type="SUPFAM" id="SSF158682">
    <property type="entry name" value="TerB-like"/>
    <property type="match status" value="1"/>
</dbReference>
<dbReference type="Proteomes" id="UP000035553">
    <property type="component" value="Unassembled WGS sequence"/>
</dbReference>
<feature type="domain" description="J" evidence="4">
    <location>
        <begin position="257"/>
        <end position="321"/>
    </location>
</feature>
<dbReference type="InterPro" id="IPR011332">
    <property type="entry name" value="Ribosomal_zn-bd"/>
</dbReference>
<dbReference type="PROSITE" id="PS50076">
    <property type="entry name" value="DNAJ_2"/>
    <property type="match status" value="1"/>
</dbReference>
<sequence length="321" mass="35974">MTWRILFGIACALFASTKRRNVVLWFIAGFFFEVFALIILFFLPKTIRQSGSSRRSAAGRRGPSMQWTRKGTHICPYCGSSVVIDDIPGRWTCPNCGQTFTYGTDGQTHQADEETLMPQVEWIVKLFAKLAKQDGIVSENEVRQVDLIVRQAFQPSRQQRRKIMTIFNESRYSDESFESIAQNLYDSLGGHRDVLVDTVTALLAIAVADGALRPEEDAMIGAAAGIFGLARHYEVIKAQFFGQSSSSRTSNKTSLEEGYRLLGCTPSDSDQVIKKKYRQLIKDNHPDRLMSRGASEADIKAANEKVAQIKRAYEQIIAARS</sequence>
<comment type="caution">
    <text evidence="5">The sequence shown here is derived from an EMBL/GenBank/DDBJ whole genome shotgun (WGS) entry which is preliminary data.</text>
</comment>
<dbReference type="InterPro" id="IPR001623">
    <property type="entry name" value="DnaJ_domain"/>
</dbReference>
<protein>
    <submittedName>
        <fullName evidence="5">Molecular chaperone DnaJ</fullName>
    </submittedName>
</protein>
<keyword evidence="1" id="KW-0235">DNA replication</keyword>
<keyword evidence="3" id="KW-1133">Transmembrane helix</keyword>
<evidence type="ECO:0000259" key="4">
    <source>
        <dbReference type="PROSITE" id="PS50076"/>
    </source>
</evidence>
<dbReference type="OrthoDB" id="9779889at2"/>